<dbReference type="AlphaFoldDB" id="A0A8X6Y308"/>
<sequence length="75" mass="8133">MTKSGHSNSSIKSIAIVDEMIRGFEGLGLVIPVKHNCTITSAVPSSLWAVDIETPCPCSQISKNEFKSATFDPFY</sequence>
<accession>A0A8X6Y308</accession>
<organism evidence="1 2">
    <name type="scientific">Trichonephila inaurata madagascariensis</name>
    <dbReference type="NCBI Taxonomy" id="2747483"/>
    <lineage>
        <taxon>Eukaryota</taxon>
        <taxon>Metazoa</taxon>
        <taxon>Ecdysozoa</taxon>
        <taxon>Arthropoda</taxon>
        <taxon>Chelicerata</taxon>
        <taxon>Arachnida</taxon>
        <taxon>Araneae</taxon>
        <taxon>Araneomorphae</taxon>
        <taxon>Entelegynae</taxon>
        <taxon>Araneoidea</taxon>
        <taxon>Nephilidae</taxon>
        <taxon>Trichonephila</taxon>
        <taxon>Trichonephila inaurata</taxon>
    </lineage>
</organism>
<dbReference type="Proteomes" id="UP000886998">
    <property type="component" value="Unassembled WGS sequence"/>
</dbReference>
<name>A0A8X6Y308_9ARAC</name>
<dbReference type="EMBL" id="BMAV01015249">
    <property type="protein sequence ID" value="GFY64467.1"/>
    <property type="molecule type" value="Genomic_DNA"/>
</dbReference>
<protein>
    <submittedName>
        <fullName evidence="1">Uncharacterized protein</fullName>
    </submittedName>
</protein>
<keyword evidence="2" id="KW-1185">Reference proteome</keyword>
<evidence type="ECO:0000313" key="1">
    <source>
        <dbReference type="EMBL" id="GFY64467.1"/>
    </source>
</evidence>
<gene>
    <name evidence="1" type="ORF">TNIN_125621</name>
</gene>
<proteinExistence type="predicted"/>
<comment type="caution">
    <text evidence="1">The sequence shown here is derived from an EMBL/GenBank/DDBJ whole genome shotgun (WGS) entry which is preliminary data.</text>
</comment>
<reference evidence="1" key="1">
    <citation type="submission" date="2020-08" db="EMBL/GenBank/DDBJ databases">
        <title>Multicomponent nature underlies the extraordinary mechanical properties of spider dragline silk.</title>
        <authorList>
            <person name="Kono N."/>
            <person name="Nakamura H."/>
            <person name="Mori M."/>
            <person name="Yoshida Y."/>
            <person name="Ohtoshi R."/>
            <person name="Malay A.D."/>
            <person name="Moran D.A.P."/>
            <person name="Tomita M."/>
            <person name="Numata K."/>
            <person name="Arakawa K."/>
        </authorList>
    </citation>
    <scope>NUCLEOTIDE SEQUENCE</scope>
</reference>
<evidence type="ECO:0000313" key="2">
    <source>
        <dbReference type="Proteomes" id="UP000886998"/>
    </source>
</evidence>